<dbReference type="PANTHER" id="PTHR43397:SF1">
    <property type="entry name" value="ERGOTHIONEINE BIOSYNTHESIS PROTEIN 1"/>
    <property type="match status" value="1"/>
</dbReference>
<dbReference type="GO" id="GO:0032259">
    <property type="term" value="P:methylation"/>
    <property type="evidence" value="ECO:0007669"/>
    <property type="project" value="UniProtKB-KW"/>
</dbReference>
<keyword evidence="1 4" id="KW-0489">Methyltransferase</keyword>
<feature type="domain" description="Histidine-specific methyltransferase SAM-dependent" evidence="3">
    <location>
        <begin position="18"/>
        <end position="324"/>
    </location>
</feature>
<dbReference type="RefSeq" id="WP_348264365.1">
    <property type="nucleotide sequence ID" value="NZ_CP121196.1"/>
</dbReference>
<evidence type="ECO:0000313" key="4">
    <source>
        <dbReference type="EMBL" id="XBH19150.1"/>
    </source>
</evidence>
<dbReference type="GO" id="GO:0052706">
    <property type="term" value="F:L-histidine N(alpha)-methyltransferase activity"/>
    <property type="evidence" value="ECO:0007669"/>
    <property type="project" value="UniProtKB-EC"/>
</dbReference>
<sequence length="326" mass="36215">MTTIPLSPSSFHVSDKIASSVYEGLMSSPKWLPSWLFYDAAGSRLFDQITQIPEYYVTRTERSILTAHAAEIVSRAAGENSLRLVELGAGSADKTRLLLSAAVNRQDTVFYEPMDVSASALVEAQIRIENEIPGVLVCPRVQDYTQDIELDATLPSERRLVLYIGSSIGNFEPGESLMLLERVRAALDPGDCLLLGVDLVKDESVLHTAYDDAAGVTAAFNRNVLVRLNRELDADFRPETFAHRAVWNSADSRMEMHLVSNIKQTVWLPAIDVRVNFEAGESIHTENSYKYRKGCAEALLQKAGFAPEITWTDENEWFAVCLARAV</sequence>
<reference evidence="4" key="1">
    <citation type="submission" date="2023-03" db="EMBL/GenBank/DDBJ databases">
        <title>Edaphobacter sp.</title>
        <authorList>
            <person name="Huber K.J."/>
            <person name="Papendorf J."/>
            <person name="Pilke C."/>
            <person name="Bunk B."/>
            <person name="Sproeer C."/>
            <person name="Pester M."/>
        </authorList>
    </citation>
    <scope>NUCLEOTIDE SEQUENCE</scope>
    <source>
        <strain evidence="4">DSM 110680</strain>
    </source>
</reference>
<dbReference type="AlphaFoldDB" id="A0AAU7DNB7"/>
<name>A0AAU7DNB7_9BACT</name>
<dbReference type="InterPro" id="IPR019257">
    <property type="entry name" value="MeTrfase_dom"/>
</dbReference>
<dbReference type="InterPro" id="IPR035094">
    <property type="entry name" value="EgtD"/>
</dbReference>
<dbReference type="PANTHER" id="PTHR43397">
    <property type="entry name" value="ERGOTHIONEINE BIOSYNTHESIS PROTEIN 1"/>
    <property type="match status" value="1"/>
</dbReference>
<dbReference type="Pfam" id="PF10017">
    <property type="entry name" value="Methyltransf_33"/>
    <property type="match status" value="1"/>
</dbReference>
<proteinExistence type="predicted"/>
<evidence type="ECO:0000256" key="2">
    <source>
        <dbReference type="ARBA" id="ARBA00022679"/>
    </source>
</evidence>
<dbReference type="InterPro" id="IPR029063">
    <property type="entry name" value="SAM-dependent_MTases_sf"/>
</dbReference>
<evidence type="ECO:0000256" key="1">
    <source>
        <dbReference type="ARBA" id="ARBA00022603"/>
    </source>
</evidence>
<evidence type="ECO:0000259" key="3">
    <source>
        <dbReference type="Pfam" id="PF10017"/>
    </source>
</evidence>
<protein>
    <submittedName>
        <fullName evidence="4">L-histidine N(Alpha)-methyltransferase</fullName>
        <ecNumber evidence="4">2.1.1.44</ecNumber>
    </submittedName>
</protein>
<dbReference type="SUPFAM" id="SSF53335">
    <property type="entry name" value="S-adenosyl-L-methionine-dependent methyltransferases"/>
    <property type="match status" value="1"/>
</dbReference>
<dbReference type="PIRSF" id="PIRSF018005">
    <property type="entry name" value="UCP018005"/>
    <property type="match status" value="1"/>
</dbReference>
<gene>
    <name evidence="4" type="primary">egtD</name>
    <name evidence="4" type="ORF">P8935_07475</name>
</gene>
<keyword evidence="2 4" id="KW-0808">Transferase</keyword>
<organism evidence="4">
    <name type="scientific">Telmatobacter sp. DSM 110680</name>
    <dbReference type="NCBI Taxonomy" id="3036704"/>
    <lineage>
        <taxon>Bacteria</taxon>
        <taxon>Pseudomonadati</taxon>
        <taxon>Acidobacteriota</taxon>
        <taxon>Terriglobia</taxon>
        <taxon>Terriglobales</taxon>
        <taxon>Acidobacteriaceae</taxon>
        <taxon>Telmatobacter</taxon>
    </lineage>
</organism>
<dbReference type="NCBIfam" id="TIGR03438">
    <property type="entry name" value="egtD_ergothio"/>
    <property type="match status" value="1"/>
</dbReference>
<dbReference type="Gene3D" id="3.40.50.150">
    <property type="entry name" value="Vaccinia Virus protein VP39"/>
    <property type="match status" value="1"/>
</dbReference>
<dbReference type="EC" id="2.1.1.44" evidence="4"/>
<accession>A0AAU7DNB7</accession>
<dbReference type="InterPro" id="IPR017804">
    <property type="entry name" value="MeTrfase_EgtD-like"/>
</dbReference>
<dbReference type="EMBL" id="CP121196">
    <property type="protein sequence ID" value="XBH19150.1"/>
    <property type="molecule type" value="Genomic_DNA"/>
</dbReference>
<dbReference type="InterPro" id="IPR051128">
    <property type="entry name" value="EgtD_Methyltrsf_superfamily"/>
</dbReference>